<dbReference type="Proteomes" id="UP000324222">
    <property type="component" value="Unassembled WGS sequence"/>
</dbReference>
<proteinExistence type="predicted"/>
<reference evidence="1 2" key="1">
    <citation type="submission" date="2019-05" db="EMBL/GenBank/DDBJ databases">
        <title>Another draft genome of Portunus trituberculatus and its Hox gene families provides insights of decapod evolution.</title>
        <authorList>
            <person name="Jeong J.-H."/>
            <person name="Song I."/>
            <person name="Kim S."/>
            <person name="Choi T."/>
            <person name="Kim D."/>
            <person name="Ryu S."/>
            <person name="Kim W."/>
        </authorList>
    </citation>
    <scope>NUCLEOTIDE SEQUENCE [LARGE SCALE GENOMIC DNA]</scope>
    <source>
        <tissue evidence="1">Muscle</tissue>
    </source>
</reference>
<dbReference type="AlphaFoldDB" id="A0A5B7KFM9"/>
<protein>
    <submittedName>
        <fullName evidence="1">Uncharacterized protein</fullName>
    </submittedName>
</protein>
<accession>A0A5B7KFM9</accession>
<keyword evidence="2" id="KW-1185">Reference proteome</keyword>
<evidence type="ECO:0000313" key="1">
    <source>
        <dbReference type="EMBL" id="MPD04068.1"/>
    </source>
</evidence>
<comment type="caution">
    <text evidence="1">The sequence shown here is derived from an EMBL/GenBank/DDBJ whole genome shotgun (WGS) entry which is preliminary data.</text>
</comment>
<organism evidence="1 2">
    <name type="scientific">Portunus trituberculatus</name>
    <name type="common">Swimming crab</name>
    <name type="synonym">Neptunus trituberculatus</name>
    <dbReference type="NCBI Taxonomy" id="210409"/>
    <lineage>
        <taxon>Eukaryota</taxon>
        <taxon>Metazoa</taxon>
        <taxon>Ecdysozoa</taxon>
        <taxon>Arthropoda</taxon>
        <taxon>Crustacea</taxon>
        <taxon>Multicrustacea</taxon>
        <taxon>Malacostraca</taxon>
        <taxon>Eumalacostraca</taxon>
        <taxon>Eucarida</taxon>
        <taxon>Decapoda</taxon>
        <taxon>Pleocyemata</taxon>
        <taxon>Brachyura</taxon>
        <taxon>Eubrachyura</taxon>
        <taxon>Portunoidea</taxon>
        <taxon>Portunidae</taxon>
        <taxon>Portuninae</taxon>
        <taxon>Portunus</taxon>
    </lineage>
</organism>
<gene>
    <name evidence="1" type="ORF">E2C01_099737</name>
</gene>
<sequence length="28" mass="2976">MDTISLQKVALTLLKSLGSSSRSQPITT</sequence>
<dbReference type="EMBL" id="VSRR010139276">
    <property type="protein sequence ID" value="MPD04068.1"/>
    <property type="molecule type" value="Genomic_DNA"/>
</dbReference>
<name>A0A5B7KFM9_PORTR</name>
<evidence type="ECO:0000313" key="2">
    <source>
        <dbReference type="Proteomes" id="UP000324222"/>
    </source>
</evidence>